<dbReference type="AlphaFoldDB" id="A0AAV2Q422"/>
<protein>
    <recommendedName>
        <fullName evidence="7">LRRCT domain-containing protein</fullName>
    </recommendedName>
</protein>
<keyword evidence="5" id="KW-0812">Transmembrane</keyword>
<dbReference type="SMART" id="SM00082">
    <property type="entry name" value="LRRCT"/>
    <property type="match status" value="1"/>
</dbReference>
<keyword evidence="1" id="KW-0433">Leucine-rich repeat</keyword>
<comment type="caution">
    <text evidence="8">The sequence shown here is derived from an EMBL/GenBank/DDBJ whole genome shotgun (WGS) entry which is preliminary data.</text>
</comment>
<dbReference type="Proteomes" id="UP001497623">
    <property type="component" value="Unassembled WGS sequence"/>
</dbReference>
<dbReference type="GO" id="GO:0005615">
    <property type="term" value="C:extracellular space"/>
    <property type="evidence" value="ECO:0007669"/>
    <property type="project" value="TreeGrafter"/>
</dbReference>
<sequence>MPRVWSGRCKCRSLWLCGSASGRCVCCGPSTRCPHRECPHTGVGPPCTTTAILAYQCPPPCTSTTAVTEPPVEVAVVMEMRPWSWTWIFLTAVLLITPATAICPPNCTCDNDDLQVRCETAELDVLPLTLKAQLQLLIIHKSKIKTLDQNSFFWYKELRHVNLSKNQITTVLGETFKEQKQLGELHLDHNKISNITTATFVGLTNLKVLSLRNNSIERIGSQVFSSLTQLQSLDLSENRIEILEEEALSGLSHLHILHLRKNRLTVIPASNLALVPDLAELSLGANLFTQITSNDFQALRSILVLDISDLNLENGLNSSSFESLSGLRTLKLEHCGLPSVPSESISPLTSLEELYLSHNLMEELPSEAFQGNRQLRALYMSGCPKLTHIQKDCLAPNLDIQKVFITLNPKLTYLAEDAFHFLRSLTTLDLHGNNLQVIPEKAASWRDIKSLHLEDNPIACNCSASWLRTHILESNSSDITGVYCATPSKLSDVPLKDTTLLDLGCGMDPTTYGIVIGVVVFGVVVLVSGVVLAVLYSQHGSCLHRLLKGHRLRGGGSGYDHPCQPDCQGYIMTPHKPVPVTEL</sequence>
<organism evidence="8 9">
    <name type="scientific">Meganyctiphanes norvegica</name>
    <name type="common">Northern krill</name>
    <name type="synonym">Thysanopoda norvegica</name>
    <dbReference type="NCBI Taxonomy" id="48144"/>
    <lineage>
        <taxon>Eukaryota</taxon>
        <taxon>Metazoa</taxon>
        <taxon>Ecdysozoa</taxon>
        <taxon>Arthropoda</taxon>
        <taxon>Crustacea</taxon>
        <taxon>Multicrustacea</taxon>
        <taxon>Malacostraca</taxon>
        <taxon>Eumalacostraca</taxon>
        <taxon>Eucarida</taxon>
        <taxon>Euphausiacea</taxon>
        <taxon>Euphausiidae</taxon>
        <taxon>Meganyctiphanes</taxon>
    </lineage>
</organism>
<feature type="chain" id="PRO_5043472317" description="LRRCT domain-containing protein" evidence="6">
    <location>
        <begin position="23"/>
        <end position="583"/>
    </location>
</feature>
<evidence type="ECO:0000256" key="6">
    <source>
        <dbReference type="SAM" id="SignalP"/>
    </source>
</evidence>
<gene>
    <name evidence="8" type="ORF">MNOR_LOCUS7501</name>
</gene>
<dbReference type="SMART" id="SM00365">
    <property type="entry name" value="LRR_SD22"/>
    <property type="match status" value="4"/>
</dbReference>
<evidence type="ECO:0000259" key="7">
    <source>
        <dbReference type="SMART" id="SM00082"/>
    </source>
</evidence>
<evidence type="ECO:0000256" key="1">
    <source>
        <dbReference type="ARBA" id="ARBA00022614"/>
    </source>
</evidence>
<keyword evidence="3" id="KW-0677">Repeat</keyword>
<keyword evidence="5" id="KW-0472">Membrane</keyword>
<proteinExistence type="predicted"/>
<keyword evidence="9" id="KW-1185">Reference proteome</keyword>
<dbReference type="PANTHER" id="PTHR24373">
    <property type="entry name" value="SLIT RELATED LEUCINE-RICH REPEAT NEURONAL PROTEIN"/>
    <property type="match status" value="1"/>
</dbReference>
<feature type="signal peptide" evidence="6">
    <location>
        <begin position="1"/>
        <end position="22"/>
    </location>
</feature>
<keyword evidence="4" id="KW-0325">Glycoprotein</keyword>
<dbReference type="InterPro" id="IPR050328">
    <property type="entry name" value="Dev_Immune_Receptor"/>
</dbReference>
<dbReference type="FunFam" id="3.80.10.10:FF:000770">
    <property type="entry name" value="Uncharacterized protein"/>
    <property type="match status" value="1"/>
</dbReference>
<feature type="domain" description="LRRCT" evidence="7">
    <location>
        <begin position="456"/>
        <end position="506"/>
    </location>
</feature>
<evidence type="ECO:0000256" key="2">
    <source>
        <dbReference type="ARBA" id="ARBA00022729"/>
    </source>
</evidence>
<accession>A0AAV2Q422</accession>
<evidence type="ECO:0000256" key="3">
    <source>
        <dbReference type="ARBA" id="ARBA00022737"/>
    </source>
</evidence>
<reference evidence="8 9" key="1">
    <citation type="submission" date="2024-05" db="EMBL/GenBank/DDBJ databases">
        <authorList>
            <person name="Wallberg A."/>
        </authorList>
    </citation>
    <scope>NUCLEOTIDE SEQUENCE [LARGE SCALE GENOMIC DNA]</scope>
</reference>
<evidence type="ECO:0000256" key="5">
    <source>
        <dbReference type="SAM" id="Phobius"/>
    </source>
</evidence>
<keyword evidence="5" id="KW-1133">Transmembrane helix</keyword>
<evidence type="ECO:0000256" key="4">
    <source>
        <dbReference type="ARBA" id="ARBA00023180"/>
    </source>
</evidence>
<evidence type="ECO:0000313" key="8">
    <source>
        <dbReference type="EMBL" id="CAL4068935.1"/>
    </source>
</evidence>
<dbReference type="PROSITE" id="PS51450">
    <property type="entry name" value="LRR"/>
    <property type="match status" value="4"/>
</dbReference>
<dbReference type="GO" id="GO:0031012">
    <property type="term" value="C:extracellular matrix"/>
    <property type="evidence" value="ECO:0007669"/>
    <property type="project" value="TreeGrafter"/>
</dbReference>
<dbReference type="EMBL" id="CAXKWB010003321">
    <property type="protein sequence ID" value="CAL4068935.1"/>
    <property type="molecule type" value="Genomic_DNA"/>
</dbReference>
<dbReference type="PANTHER" id="PTHR24373:SF387">
    <property type="entry name" value="LEUCINE-RICH REPEATS AND IMMUNOGLOBULIN-LIKE DOMAINS PROTEIN SMA-10"/>
    <property type="match status" value="1"/>
</dbReference>
<dbReference type="InterPro" id="IPR032675">
    <property type="entry name" value="LRR_dom_sf"/>
</dbReference>
<dbReference type="InterPro" id="IPR003591">
    <property type="entry name" value="Leu-rich_rpt_typical-subtyp"/>
</dbReference>
<dbReference type="Gene3D" id="3.80.10.10">
    <property type="entry name" value="Ribonuclease Inhibitor"/>
    <property type="match status" value="2"/>
</dbReference>
<dbReference type="Pfam" id="PF13855">
    <property type="entry name" value="LRR_8"/>
    <property type="match status" value="4"/>
</dbReference>
<feature type="transmembrane region" description="Helical" evidence="5">
    <location>
        <begin position="512"/>
        <end position="536"/>
    </location>
</feature>
<dbReference type="InterPro" id="IPR000483">
    <property type="entry name" value="Cys-rich_flank_reg_C"/>
</dbReference>
<dbReference type="InterPro" id="IPR001611">
    <property type="entry name" value="Leu-rich_rpt"/>
</dbReference>
<dbReference type="SUPFAM" id="SSF52058">
    <property type="entry name" value="L domain-like"/>
    <property type="match status" value="1"/>
</dbReference>
<evidence type="ECO:0000313" key="9">
    <source>
        <dbReference type="Proteomes" id="UP001497623"/>
    </source>
</evidence>
<name>A0AAV2Q422_MEGNR</name>
<dbReference type="SMART" id="SM00369">
    <property type="entry name" value="LRR_TYP"/>
    <property type="match status" value="9"/>
</dbReference>
<keyword evidence="2 6" id="KW-0732">Signal</keyword>